<gene>
    <name evidence="1" type="ORF">PPGU16_28540</name>
</gene>
<evidence type="ECO:0000313" key="2">
    <source>
        <dbReference type="Proteomes" id="UP000510888"/>
    </source>
</evidence>
<dbReference type="Proteomes" id="UP000510888">
    <property type="component" value="Chromosome 1"/>
</dbReference>
<dbReference type="AlphaFoldDB" id="A0A7I8BLZ0"/>
<dbReference type="EMBL" id="AP023174">
    <property type="protein sequence ID" value="BCF89787.1"/>
    <property type="molecule type" value="Genomic_DNA"/>
</dbReference>
<evidence type="ECO:0000313" key="1">
    <source>
        <dbReference type="EMBL" id="BCF89787.1"/>
    </source>
</evidence>
<dbReference type="KEGG" id="plad:PPGU16_28540"/>
<sequence length="66" mass="7025">MLREQCDAQAALRERKRRRLADEPAADHGDVEGLMVSIHPAIIAARGAGDGSAGQALRAVSALFEQ</sequence>
<protein>
    <submittedName>
        <fullName evidence="1">Uncharacterized protein</fullName>
    </submittedName>
</protein>
<reference evidence="1 2" key="1">
    <citation type="journal article" date="2020" name="Genes (Basel)">
        <title>Genomic Comparison of Insect Gut Symbionts from Divergent Burkholderia Subclades.</title>
        <authorList>
            <person name="Takeshita K."/>
            <person name="Kikuchi Y."/>
        </authorList>
    </citation>
    <scope>NUCLEOTIDE SEQUENCE [LARGE SCALE GENOMIC DNA]</scope>
    <source>
        <strain evidence="1 2">PGU16</strain>
    </source>
</reference>
<keyword evidence="2" id="KW-1185">Reference proteome</keyword>
<accession>A0A7I8BLZ0</accession>
<proteinExistence type="predicted"/>
<name>A0A7I8BLZ0_9BURK</name>
<organism evidence="1 2">
    <name type="scientific">Paraburkholderia largidicola</name>
    <dbReference type="NCBI Taxonomy" id="3014751"/>
    <lineage>
        <taxon>Bacteria</taxon>
        <taxon>Pseudomonadati</taxon>
        <taxon>Pseudomonadota</taxon>
        <taxon>Betaproteobacteria</taxon>
        <taxon>Burkholderiales</taxon>
        <taxon>Burkholderiaceae</taxon>
        <taxon>Paraburkholderia</taxon>
    </lineage>
</organism>